<dbReference type="InterPro" id="IPR036680">
    <property type="entry name" value="SPOR-like_sf"/>
</dbReference>
<feature type="domain" description="SPOR" evidence="3">
    <location>
        <begin position="920"/>
        <end position="1003"/>
    </location>
</feature>
<dbReference type="EMBL" id="VYXQ01000026">
    <property type="protein sequence ID" value="KAA9361374.1"/>
    <property type="molecule type" value="Genomic_DNA"/>
</dbReference>
<feature type="region of interest" description="Disordered" evidence="1">
    <location>
        <begin position="1"/>
        <end position="20"/>
    </location>
</feature>
<feature type="compositionally biased region" description="Polar residues" evidence="1">
    <location>
        <begin position="76"/>
        <end position="98"/>
    </location>
</feature>
<dbReference type="PROSITE" id="PS51724">
    <property type="entry name" value="SPOR"/>
    <property type="match status" value="1"/>
</dbReference>
<feature type="transmembrane region" description="Helical" evidence="2">
    <location>
        <begin position="672"/>
        <end position="692"/>
    </location>
</feature>
<name>A0A5N1JQ48_9HYPH</name>
<feature type="region of interest" description="Disordered" evidence="1">
    <location>
        <begin position="755"/>
        <end position="786"/>
    </location>
</feature>
<feature type="region of interest" description="Disordered" evidence="1">
    <location>
        <begin position="67"/>
        <end position="98"/>
    </location>
</feature>
<evidence type="ECO:0000259" key="3">
    <source>
        <dbReference type="PROSITE" id="PS51724"/>
    </source>
</evidence>
<feature type="compositionally biased region" description="Basic and acidic residues" evidence="1">
    <location>
        <begin position="11"/>
        <end position="20"/>
    </location>
</feature>
<dbReference type="AlphaFoldDB" id="A0A5N1JQ48"/>
<keyword evidence="5" id="KW-1185">Reference proteome</keyword>
<dbReference type="RefSeq" id="WP_151095432.1">
    <property type="nucleotide sequence ID" value="NZ_VYXQ01000026.1"/>
</dbReference>
<sequence>MTDSSANPRNYGERPLHEDDPLMELSRIMDFGASADNKVARSEYRPEPNFDSGDDALSFDLERELLGDFGDFAEPEQQSASLAQTPYQDAHSYQNAEPQLQEDDLASALEEEFDLHMDANEPVAPTESFDFVETDRSEPVPQFDYNDYSEARTAYEESHVEPSYAEPHAVNAAHEPLEQGYVDYSPANTYQPSEVPYVDPYASEPAVNAAVGNDWEVQSAEPFETSYAAAPAHQALSLEDELESLLFGDEPQPASAPDAVYQDEPQQFTAYTPRYEEPVAEALSYAEPAHHGDSEPVFDDFQLDDPQAYEPVETAANFAPEPYDAREATSQTQAPIYPHYTLSNFAAGAATKGVLASEPARAETAGYEPEEAALDDDFSFDDDFSLENEQTFVPVAAEATEDDLSGLGEISLSEDDFGFEPSGDAPSSVAANDSNFFSEEDFFNADDLDLASEVEDEQVGEPVYAHATYDQEEAHPAAPSFTNYADPRSAFVAPAPEIETLSVADSKVEQTHSLDLPEVSYGEEEANAGLTDLETEFAEVFNTIGVDETATKTDAQSEADKAFEDIFRESASSYMPNAGVAAGAALGLGAATAAATAAYGRANPTAQPAAPQANVADAGGSSDDFYNHWAAQGAQTIESGEFGTRAAMQPEDDLGSAAEAYRNRPVRGRRGLILASVAGIAVLIGGIGYHFLGGSGSGEPVVIRADNQPIKVQPENPGGATVPNQDKAVYDRVAGTLPNNPEQKALISAGEEPVDLGAQDNDAGANDFPEPNQTAEAPSNSGQDAPLIQPREVETMIVRPDGTIVQAQQPAPVTQAPAPTNTVNPTNTANSTNSAGNDAPIAPPADTDEIAALAAGNAPQEPVVNTPATQPAPAAQAPAAPVRAPVVPSRPAEQPTNIVGNVPQRTQAQAPAAAAPQVASAAGGGYFIQIASQPSAELAQKSYANMAQRYGSVIGGRAVDIKRADIPNKGTYYRVRVQAGSKDDANALCGRFKTAGGSCFVTQ</sequence>
<evidence type="ECO:0000256" key="1">
    <source>
        <dbReference type="SAM" id="MobiDB-lite"/>
    </source>
</evidence>
<dbReference type="Proteomes" id="UP000327108">
    <property type="component" value="Unassembled WGS sequence"/>
</dbReference>
<keyword evidence="2" id="KW-0472">Membrane</keyword>
<dbReference type="Gene3D" id="3.30.70.1070">
    <property type="entry name" value="Sporulation related repeat"/>
    <property type="match status" value="1"/>
</dbReference>
<evidence type="ECO:0000313" key="4">
    <source>
        <dbReference type="EMBL" id="KAA9361374.1"/>
    </source>
</evidence>
<evidence type="ECO:0000313" key="5">
    <source>
        <dbReference type="Proteomes" id="UP000327108"/>
    </source>
</evidence>
<gene>
    <name evidence="4" type="ORF">F3W84_20675</name>
</gene>
<evidence type="ECO:0000256" key="2">
    <source>
        <dbReference type="SAM" id="Phobius"/>
    </source>
</evidence>
<organism evidence="4 5">
    <name type="scientific">Ochrobactrum quorumnocens</name>
    <dbReference type="NCBI Taxonomy" id="271865"/>
    <lineage>
        <taxon>Bacteria</taxon>
        <taxon>Pseudomonadati</taxon>
        <taxon>Pseudomonadota</taxon>
        <taxon>Alphaproteobacteria</taxon>
        <taxon>Hyphomicrobiales</taxon>
        <taxon>Brucellaceae</taxon>
        <taxon>Brucella/Ochrobactrum group</taxon>
        <taxon>Ochrobactrum</taxon>
    </lineage>
</organism>
<protein>
    <submittedName>
        <fullName evidence="4">SPOR domain-containing protein</fullName>
    </submittedName>
</protein>
<keyword evidence="2" id="KW-0812">Transmembrane</keyword>
<keyword evidence="2" id="KW-1133">Transmembrane helix</keyword>
<dbReference type="Pfam" id="PF05036">
    <property type="entry name" value="SPOR"/>
    <property type="match status" value="1"/>
</dbReference>
<feature type="compositionally biased region" description="Polar residues" evidence="1">
    <location>
        <begin position="771"/>
        <end position="783"/>
    </location>
</feature>
<accession>A0A5N1JQ48</accession>
<dbReference type="InterPro" id="IPR007730">
    <property type="entry name" value="SPOR-like_dom"/>
</dbReference>
<comment type="caution">
    <text evidence="4">The sequence shown here is derived from an EMBL/GenBank/DDBJ whole genome shotgun (WGS) entry which is preliminary data.</text>
</comment>
<reference evidence="4 5" key="1">
    <citation type="submission" date="2019-09" db="EMBL/GenBank/DDBJ databases">
        <title>Biological control of the noxious weed angled onion (Allium triquetrum) thwarted by endophytic bacteria in Victoria, Australia.</title>
        <authorList>
            <person name="Tehranchian P."/>
            <person name="Adair R.J."/>
            <person name="Van T.H."/>
            <person name="Morrison P.D."/>
            <person name="Williams H."/>
            <person name="Lawrie A.C."/>
        </authorList>
    </citation>
    <scope>NUCLEOTIDE SEQUENCE [LARGE SCALE GENOMIC DNA]</scope>
    <source>
        <strain evidence="4 5">RPTAtOch1</strain>
    </source>
</reference>
<proteinExistence type="predicted"/>
<feature type="compositionally biased region" description="Low complexity" evidence="1">
    <location>
        <begin position="810"/>
        <end position="835"/>
    </location>
</feature>
<dbReference type="GO" id="GO:0042834">
    <property type="term" value="F:peptidoglycan binding"/>
    <property type="evidence" value="ECO:0007669"/>
    <property type="project" value="InterPro"/>
</dbReference>
<feature type="region of interest" description="Disordered" evidence="1">
    <location>
        <begin position="810"/>
        <end position="845"/>
    </location>
</feature>